<name>T0H1Z3_9SPHN</name>
<dbReference type="eggNOG" id="COG2842">
    <property type="taxonomic scope" value="Bacteria"/>
</dbReference>
<dbReference type="AlphaFoldDB" id="T0H1Z3"/>
<evidence type="ECO:0000313" key="3">
    <source>
        <dbReference type="EMBL" id="EQB10341.1"/>
    </source>
</evidence>
<evidence type="ECO:0000256" key="1">
    <source>
        <dbReference type="SAM" id="MobiDB-lite"/>
    </source>
</evidence>
<dbReference type="Pfam" id="PF13401">
    <property type="entry name" value="AAA_22"/>
    <property type="match status" value="1"/>
</dbReference>
<protein>
    <recommendedName>
        <fullName evidence="2">ORC1/DEAH AAA+ ATPase domain-containing protein</fullName>
    </recommendedName>
</protein>
<evidence type="ECO:0000313" key="4">
    <source>
        <dbReference type="Proteomes" id="UP000015527"/>
    </source>
</evidence>
<proteinExistence type="predicted"/>
<dbReference type="EMBL" id="ATHL01000113">
    <property type="protein sequence ID" value="EQB10341.1"/>
    <property type="molecule type" value="Genomic_DNA"/>
</dbReference>
<gene>
    <name evidence="3" type="ORF">L284_17535</name>
</gene>
<sequence length="164" mass="17798">MATKRIRLPGPPPTEGSGSTPLTIEFLVEQPFLATREHARFVEFAEACAHYRYIGVCHGRPGVGKTRSAREFSSFPDLGEYAALRPIAALLGEKVARCRAVFYTVSVSNTPKTIDAVLGLNLIKLGYARLTVAGGSQDEITHDAARIACPLVIVDEADRCRTPK</sequence>
<dbReference type="RefSeq" id="WP_021235291.1">
    <property type="nucleotide sequence ID" value="NZ_ATHL01000113.1"/>
</dbReference>
<dbReference type="PATRIC" id="fig|1096930.3.peg.3473"/>
<dbReference type="GO" id="GO:0016887">
    <property type="term" value="F:ATP hydrolysis activity"/>
    <property type="evidence" value="ECO:0007669"/>
    <property type="project" value="InterPro"/>
</dbReference>
<dbReference type="Proteomes" id="UP000015527">
    <property type="component" value="Unassembled WGS sequence"/>
</dbReference>
<comment type="caution">
    <text evidence="3">The sequence shown here is derived from an EMBL/GenBank/DDBJ whole genome shotgun (WGS) entry which is preliminary data.</text>
</comment>
<dbReference type="InterPro" id="IPR049945">
    <property type="entry name" value="AAA_22"/>
</dbReference>
<evidence type="ECO:0000259" key="2">
    <source>
        <dbReference type="Pfam" id="PF13401"/>
    </source>
</evidence>
<feature type="domain" description="ORC1/DEAH AAA+ ATPase" evidence="2">
    <location>
        <begin position="51"/>
        <end position="159"/>
    </location>
</feature>
<reference evidence="3 4" key="1">
    <citation type="journal article" date="2013" name="Genome Announc.">
        <title>Genome Sequence of Novosphingobium lindaniclasticum LE124T, Isolated from a Hexachlorocyclohexane Dumpsite.</title>
        <authorList>
            <person name="Saxena A."/>
            <person name="Nayyar N."/>
            <person name="Sangwan N."/>
            <person name="Kumari R."/>
            <person name="Khurana J.P."/>
            <person name="Lal R."/>
        </authorList>
    </citation>
    <scope>NUCLEOTIDE SEQUENCE [LARGE SCALE GENOMIC DNA]</scope>
    <source>
        <strain evidence="3 4">LE124</strain>
    </source>
</reference>
<keyword evidence="4" id="KW-1185">Reference proteome</keyword>
<feature type="region of interest" description="Disordered" evidence="1">
    <location>
        <begin position="1"/>
        <end position="20"/>
    </location>
</feature>
<accession>T0H1Z3</accession>
<organism evidence="3 4">
    <name type="scientific">Novosphingobium lindaniclasticum LE124</name>
    <dbReference type="NCBI Taxonomy" id="1096930"/>
    <lineage>
        <taxon>Bacteria</taxon>
        <taxon>Pseudomonadati</taxon>
        <taxon>Pseudomonadota</taxon>
        <taxon>Alphaproteobacteria</taxon>
        <taxon>Sphingomonadales</taxon>
        <taxon>Sphingomonadaceae</taxon>
        <taxon>Novosphingobium</taxon>
    </lineage>
</organism>